<dbReference type="EMBL" id="KB932902">
    <property type="protein sequence ID" value="EOO02733.1"/>
    <property type="molecule type" value="Genomic_DNA"/>
</dbReference>
<accession>R8BTL1</accession>
<sequence>MEVDKLEPNDPRVESLTATVRGKTYHYLLGKPKGPQTGTVVLIHGWPDLSFSWRYQVPFLLSMNLRVIVPDMLGYGRTDAPQEIEKYSFKSTGDDIAELLGQVCPGEQIILGGHDWGGSFAWRFALWHPELLKAVFSICTPYNQPLPVYVSLEQLVERLPNFRYQLRLAGPDAEREIVTPQRIRGLLSGLYGGRGPEGEIGFTVAEGPIFENLEKIENSPIVSSEDMDYYVQEYSRNGMRGPLNWYRTRKVNYEEEVALLKDGPPRIHVPSLFISATRDPALLPALSAGMDKHFDNLTRAEVDSHHWAQWGAAEDVNAHIKKFVQSVLQIGPVKSSI</sequence>
<dbReference type="GO" id="GO:0016787">
    <property type="term" value="F:hydrolase activity"/>
    <property type="evidence" value="ECO:0007669"/>
    <property type="project" value="UniProtKB-KW"/>
</dbReference>
<dbReference type="PRINTS" id="PR00412">
    <property type="entry name" value="EPOXHYDRLASE"/>
</dbReference>
<evidence type="ECO:0000259" key="3">
    <source>
        <dbReference type="Pfam" id="PF00561"/>
    </source>
</evidence>
<keyword evidence="5" id="KW-1185">Reference proteome</keyword>
<evidence type="ECO:0000256" key="1">
    <source>
        <dbReference type="ARBA" id="ARBA00022801"/>
    </source>
</evidence>
<dbReference type="KEGG" id="tmn:UCRPA7_1749"/>
<comment type="similarity">
    <text evidence="2">Belongs to the AB hydrolase superfamily. Epoxide hydrolase family.</text>
</comment>
<gene>
    <name evidence="4" type="ORF">UCRPA7_1749</name>
</gene>
<organism evidence="4 5">
    <name type="scientific">Phaeoacremonium minimum (strain UCR-PA7)</name>
    <name type="common">Esca disease fungus</name>
    <name type="synonym">Togninia minima</name>
    <dbReference type="NCBI Taxonomy" id="1286976"/>
    <lineage>
        <taxon>Eukaryota</taxon>
        <taxon>Fungi</taxon>
        <taxon>Dikarya</taxon>
        <taxon>Ascomycota</taxon>
        <taxon>Pezizomycotina</taxon>
        <taxon>Sordariomycetes</taxon>
        <taxon>Sordariomycetidae</taxon>
        <taxon>Togniniales</taxon>
        <taxon>Togniniaceae</taxon>
        <taxon>Phaeoacremonium</taxon>
    </lineage>
</organism>
<dbReference type="HOGENOM" id="CLU_020336_7_5_1"/>
<dbReference type="eggNOG" id="KOG4178">
    <property type="taxonomic scope" value="Eukaryota"/>
</dbReference>
<dbReference type="InterPro" id="IPR000639">
    <property type="entry name" value="Epox_hydrolase-like"/>
</dbReference>
<name>R8BTL1_PHAM7</name>
<proteinExistence type="inferred from homology"/>
<reference evidence="5" key="1">
    <citation type="journal article" date="2013" name="Genome Announc.">
        <title>Draft genome sequence of the ascomycete Phaeoacremonium aleophilum strain UCR-PA7, a causal agent of the esca disease complex in grapevines.</title>
        <authorList>
            <person name="Blanco-Ulate B."/>
            <person name="Rolshausen P."/>
            <person name="Cantu D."/>
        </authorList>
    </citation>
    <scope>NUCLEOTIDE SEQUENCE [LARGE SCALE GENOMIC DNA]</scope>
    <source>
        <strain evidence="5">UCR-PA7</strain>
    </source>
</reference>
<evidence type="ECO:0000256" key="2">
    <source>
        <dbReference type="ARBA" id="ARBA00038334"/>
    </source>
</evidence>
<dbReference type="Gene3D" id="3.40.50.1820">
    <property type="entry name" value="alpha/beta hydrolase"/>
    <property type="match status" value="1"/>
</dbReference>
<keyword evidence="1 4" id="KW-0378">Hydrolase</keyword>
<dbReference type="Proteomes" id="UP000014074">
    <property type="component" value="Unassembled WGS sequence"/>
</dbReference>
<dbReference type="Pfam" id="PF00561">
    <property type="entry name" value="Abhydrolase_1"/>
    <property type="match status" value="1"/>
</dbReference>
<dbReference type="AlphaFoldDB" id="R8BTL1"/>
<dbReference type="PANTHER" id="PTHR43329">
    <property type="entry name" value="EPOXIDE HYDROLASE"/>
    <property type="match status" value="1"/>
</dbReference>
<evidence type="ECO:0000313" key="5">
    <source>
        <dbReference type="Proteomes" id="UP000014074"/>
    </source>
</evidence>
<dbReference type="SUPFAM" id="SSF53474">
    <property type="entry name" value="alpha/beta-Hydrolases"/>
    <property type="match status" value="1"/>
</dbReference>
<dbReference type="GeneID" id="19321929"/>
<dbReference type="PRINTS" id="PR00111">
    <property type="entry name" value="ABHYDROLASE"/>
</dbReference>
<dbReference type="OrthoDB" id="408373at2759"/>
<dbReference type="InterPro" id="IPR000073">
    <property type="entry name" value="AB_hydrolase_1"/>
</dbReference>
<protein>
    <submittedName>
        <fullName evidence="4">Putative epoxide hydrolase protein</fullName>
    </submittedName>
</protein>
<dbReference type="InterPro" id="IPR029058">
    <property type="entry name" value="AB_hydrolase_fold"/>
</dbReference>
<feature type="domain" description="AB hydrolase-1" evidence="3">
    <location>
        <begin position="39"/>
        <end position="161"/>
    </location>
</feature>
<evidence type="ECO:0000313" key="4">
    <source>
        <dbReference type="EMBL" id="EOO02733.1"/>
    </source>
</evidence>
<dbReference type="RefSeq" id="XP_007912519.1">
    <property type="nucleotide sequence ID" value="XM_007914328.1"/>
</dbReference>